<evidence type="ECO:0000313" key="8">
    <source>
        <dbReference type="Proteomes" id="UP000261520"/>
    </source>
</evidence>
<dbReference type="InterPro" id="IPR000789">
    <property type="entry name" value="Cyclin-dep_kinase_reg-sub"/>
</dbReference>
<proteinExistence type="inferred from homology"/>
<dbReference type="Pfam" id="PF01111">
    <property type="entry name" value="CKS"/>
    <property type="match status" value="1"/>
</dbReference>
<sequence>MSKKQIYYSDKYTDDDFEYRHVVLPKQLAKLVPTSHLMTEEEWRGLGVQQSQGWMHYMVHKPGKFPQIHKGEHIDLLQKKKSYQMVFVLDFY</sequence>
<comment type="similarity">
    <text evidence="2 6">Belongs to the CKS family.</text>
</comment>
<protein>
    <recommendedName>
        <fullName evidence="6">Cyclin-dependent kinases regulatory subunit</fullName>
    </recommendedName>
</protein>
<evidence type="ECO:0000256" key="1">
    <source>
        <dbReference type="ARBA" id="ARBA00002449"/>
    </source>
</evidence>
<dbReference type="PROSITE" id="PS00944">
    <property type="entry name" value="CKS_1"/>
    <property type="match status" value="1"/>
</dbReference>
<comment type="function">
    <text evidence="1 6">Binds to the catalytic subunit of the cyclin dependent kinases and is essential for their biological function.</text>
</comment>
<dbReference type="Ensembl" id="ENSPMGT00000020951.1">
    <property type="protein sequence ID" value="ENSPMGP00000019659.1"/>
    <property type="gene ID" value="ENSPMGG00000015948.1"/>
</dbReference>
<dbReference type="PRINTS" id="PR00296">
    <property type="entry name" value="CYCLINKINASE"/>
</dbReference>
<dbReference type="GO" id="GO:0051301">
    <property type="term" value="P:cell division"/>
    <property type="evidence" value="ECO:0007669"/>
    <property type="project" value="UniProtKB-UniRule"/>
</dbReference>
<dbReference type="FunFam" id="3.30.170.10:FF:000001">
    <property type="entry name" value="Cyclin-dependent kinases regulatory subunit"/>
    <property type="match status" value="1"/>
</dbReference>
<organism evidence="7 8">
    <name type="scientific">Periophthalmus magnuspinnatus</name>
    <dbReference type="NCBI Taxonomy" id="409849"/>
    <lineage>
        <taxon>Eukaryota</taxon>
        <taxon>Metazoa</taxon>
        <taxon>Chordata</taxon>
        <taxon>Craniata</taxon>
        <taxon>Vertebrata</taxon>
        <taxon>Euteleostomi</taxon>
        <taxon>Actinopterygii</taxon>
        <taxon>Neopterygii</taxon>
        <taxon>Teleostei</taxon>
        <taxon>Neoteleostei</taxon>
        <taxon>Acanthomorphata</taxon>
        <taxon>Gobiaria</taxon>
        <taxon>Gobiiformes</taxon>
        <taxon>Gobioidei</taxon>
        <taxon>Gobiidae</taxon>
        <taxon>Oxudercinae</taxon>
        <taxon>Periophthalmus</taxon>
    </lineage>
</organism>
<dbReference type="AlphaFoldDB" id="A0A3B4ASU0"/>
<reference evidence="7" key="1">
    <citation type="submission" date="2025-08" db="UniProtKB">
        <authorList>
            <consortium name="Ensembl"/>
        </authorList>
    </citation>
    <scope>IDENTIFICATION</scope>
</reference>
<evidence type="ECO:0000256" key="3">
    <source>
        <dbReference type="ARBA" id="ARBA00011253"/>
    </source>
</evidence>
<accession>A0A3B4ASU0</accession>
<name>A0A3B4ASU0_9GOBI</name>
<comment type="subunit">
    <text evidence="3">Forms a homohexamer that can probably bind six kinase subunits.</text>
</comment>
<evidence type="ECO:0000256" key="5">
    <source>
        <dbReference type="ARBA" id="ARBA00023306"/>
    </source>
</evidence>
<dbReference type="SMART" id="SM01084">
    <property type="entry name" value="CKS"/>
    <property type="match status" value="1"/>
</dbReference>
<reference evidence="7" key="2">
    <citation type="submission" date="2025-09" db="UniProtKB">
        <authorList>
            <consortium name="Ensembl"/>
        </authorList>
    </citation>
    <scope>IDENTIFICATION</scope>
</reference>
<keyword evidence="5 6" id="KW-0131">Cell cycle</keyword>
<evidence type="ECO:0000256" key="2">
    <source>
        <dbReference type="ARBA" id="ARBA00007782"/>
    </source>
</evidence>
<dbReference type="InterPro" id="IPR036858">
    <property type="entry name" value="Cyclin-dep_kinase_reg-sub_sf"/>
</dbReference>
<keyword evidence="8" id="KW-1185">Reference proteome</keyword>
<dbReference type="PANTHER" id="PTHR23415">
    <property type="entry name" value="CYCLIN-DEPENDENT KINASES REGULATORY SUBUNIT/60S RIBOSOME SUBUNIT BIOGENESIS PROTEIN NIP7"/>
    <property type="match status" value="1"/>
</dbReference>
<evidence type="ECO:0000256" key="6">
    <source>
        <dbReference type="RuleBase" id="RU311113"/>
    </source>
</evidence>
<dbReference type="SUPFAM" id="SSF55637">
    <property type="entry name" value="Cell cycle regulatory proteins"/>
    <property type="match status" value="1"/>
</dbReference>
<evidence type="ECO:0000256" key="4">
    <source>
        <dbReference type="ARBA" id="ARBA00022618"/>
    </source>
</evidence>
<evidence type="ECO:0000313" key="7">
    <source>
        <dbReference type="Ensembl" id="ENSPMGP00000019659.1"/>
    </source>
</evidence>
<dbReference type="GO" id="GO:0016538">
    <property type="term" value="F:cyclin-dependent protein serine/threonine kinase regulator activity"/>
    <property type="evidence" value="ECO:0007669"/>
    <property type="project" value="InterPro"/>
</dbReference>
<dbReference type="STRING" id="409849.ENSPMGP00000019659"/>
<dbReference type="Gene3D" id="3.30.170.10">
    <property type="entry name" value="Cyclin-dependent kinase, regulatory subunit"/>
    <property type="match status" value="1"/>
</dbReference>
<dbReference type="Proteomes" id="UP000261520">
    <property type="component" value="Unplaced"/>
</dbReference>
<keyword evidence="4 6" id="KW-0132">Cell division</keyword>